<dbReference type="InterPro" id="IPR001123">
    <property type="entry name" value="LeuE-type"/>
</dbReference>
<evidence type="ECO:0000256" key="2">
    <source>
        <dbReference type="ARBA" id="ARBA00022475"/>
    </source>
</evidence>
<keyword evidence="5 6" id="KW-0472">Membrane</keyword>
<evidence type="ECO:0000313" key="7">
    <source>
        <dbReference type="EMBL" id="MBN8196913.1"/>
    </source>
</evidence>
<sequence>MFDLTSLLTIAIAFFIAAASPGPATLAVATVSMHSGRKSGLLFGAGLALGLAFWGLVAATGLGAILQASSYALSVLKLVGGAYLLWLAWMSARSAMVKADMSVPPKSTRHPGFRHGLVLNLSNPKAVIAWMAVLALGLDDGGSTAQVMLATGTCMVLGLAIYMLYALVFSTSGAMALYRKTRRWIDGAVAGLFAAAGIGLIRSAFVKQ</sequence>
<keyword evidence="4 6" id="KW-1133">Transmembrane helix</keyword>
<evidence type="ECO:0000256" key="5">
    <source>
        <dbReference type="ARBA" id="ARBA00023136"/>
    </source>
</evidence>
<feature type="transmembrane region" description="Helical" evidence="6">
    <location>
        <begin position="6"/>
        <end position="29"/>
    </location>
</feature>
<dbReference type="RefSeq" id="WP_206927401.1">
    <property type="nucleotide sequence ID" value="NZ_JAEKJW010000002.1"/>
</dbReference>
<feature type="transmembrane region" description="Helical" evidence="6">
    <location>
        <begin position="148"/>
        <end position="172"/>
    </location>
</feature>
<dbReference type="EMBL" id="JAEKJW010000002">
    <property type="protein sequence ID" value="MBN8196913.1"/>
    <property type="molecule type" value="Genomic_DNA"/>
</dbReference>
<evidence type="ECO:0000256" key="1">
    <source>
        <dbReference type="ARBA" id="ARBA00004651"/>
    </source>
</evidence>
<protein>
    <submittedName>
        <fullName evidence="7">LysE family transporter</fullName>
    </submittedName>
</protein>
<organism evidence="7 8">
    <name type="scientific">Thalassospira povalilytica</name>
    <dbReference type="NCBI Taxonomy" id="732237"/>
    <lineage>
        <taxon>Bacteria</taxon>
        <taxon>Pseudomonadati</taxon>
        <taxon>Pseudomonadota</taxon>
        <taxon>Alphaproteobacteria</taxon>
        <taxon>Rhodospirillales</taxon>
        <taxon>Thalassospiraceae</taxon>
        <taxon>Thalassospira</taxon>
    </lineage>
</organism>
<dbReference type="Proteomes" id="UP000664405">
    <property type="component" value="Unassembled WGS sequence"/>
</dbReference>
<evidence type="ECO:0000256" key="3">
    <source>
        <dbReference type="ARBA" id="ARBA00022692"/>
    </source>
</evidence>
<evidence type="ECO:0000313" key="8">
    <source>
        <dbReference type="Proteomes" id="UP000664405"/>
    </source>
</evidence>
<feature type="transmembrane region" description="Helical" evidence="6">
    <location>
        <begin position="184"/>
        <end position="205"/>
    </location>
</feature>
<accession>A0A8I1SJD4</accession>
<feature type="transmembrane region" description="Helical" evidence="6">
    <location>
        <begin position="113"/>
        <end position="136"/>
    </location>
</feature>
<proteinExistence type="predicted"/>
<evidence type="ECO:0000256" key="6">
    <source>
        <dbReference type="SAM" id="Phobius"/>
    </source>
</evidence>
<dbReference type="PANTHER" id="PTHR30086">
    <property type="entry name" value="ARGININE EXPORTER PROTEIN ARGO"/>
    <property type="match status" value="1"/>
</dbReference>
<keyword evidence="2" id="KW-1003">Cell membrane</keyword>
<name>A0A8I1SJD4_9PROT</name>
<dbReference type="GO" id="GO:0005886">
    <property type="term" value="C:plasma membrane"/>
    <property type="evidence" value="ECO:0007669"/>
    <property type="project" value="UniProtKB-SubCell"/>
</dbReference>
<reference evidence="7" key="1">
    <citation type="submission" date="2020-12" db="EMBL/GenBank/DDBJ databases">
        <title>Oil enriched cultivation method for isolating marine PHA-producing bacteria.</title>
        <authorList>
            <person name="Zheng W."/>
            <person name="Yu S."/>
            <person name="Huang Y."/>
        </authorList>
    </citation>
    <scope>NUCLEOTIDE SEQUENCE</scope>
    <source>
        <strain evidence="7">SY-2-3</strain>
    </source>
</reference>
<feature type="transmembrane region" description="Helical" evidence="6">
    <location>
        <begin position="41"/>
        <end position="65"/>
    </location>
</feature>
<comment type="subcellular location">
    <subcellularLocation>
        <location evidence="1">Cell membrane</location>
        <topology evidence="1">Multi-pass membrane protein</topology>
    </subcellularLocation>
</comment>
<evidence type="ECO:0000256" key="4">
    <source>
        <dbReference type="ARBA" id="ARBA00022989"/>
    </source>
</evidence>
<dbReference type="Pfam" id="PF01810">
    <property type="entry name" value="LysE"/>
    <property type="match status" value="1"/>
</dbReference>
<feature type="transmembrane region" description="Helical" evidence="6">
    <location>
        <begin position="71"/>
        <end position="92"/>
    </location>
</feature>
<dbReference type="GO" id="GO:0015171">
    <property type="term" value="F:amino acid transmembrane transporter activity"/>
    <property type="evidence" value="ECO:0007669"/>
    <property type="project" value="TreeGrafter"/>
</dbReference>
<keyword evidence="3 6" id="KW-0812">Transmembrane</keyword>
<dbReference type="AlphaFoldDB" id="A0A8I1SJD4"/>
<gene>
    <name evidence="7" type="ORF">JF547_10600</name>
</gene>
<dbReference type="PANTHER" id="PTHR30086:SF19">
    <property type="entry name" value="THREONINE EFFLUX PROTEIN"/>
    <property type="match status" value="1"/>
</dbReference>
<comment type="caution">
    <text evidence="7">The sequence shown here is derived from an EMBL/GenBank/DDBJ whole genome shotgun (WGS) entry which is preliminary data.</text>
</comment>